<gene>
    <name evidence="1" type="ORF">LCGC14_2425040</name>
</gene>
<proteinExistence type="predicted"/>
<name>A0A0F9BNM8_9ZZZZ</name>
<dbReference type="EMBL" id="LAZR01036962">
    <property type="protein sequence ID" value="KKL23470.1"/>
    <property type="molecule type" value="Genomic_DNA"/>
</dbReference>
<protein>
    <recommendedName>
        <fullName evidence="2">Homing endonuclease LAGLIDADG domain-containing protein</fullName>
    </recommendedName>
</protein>
<sequence length="110" mass="12524">MYNLPVLEMLKECFGGSIRRESKDIIHNKYGLLHSWAIWGGNSILFLKQLMPYLHIKEAQANLAIEFQSKKAVGAKRGSWGNSGKTEEAVALEEQQYLLMRSLKKEVTNV</sequence>
<accession>A0A0F9BNM8</accession>
<reference evidence="1" key="1">
    <citation type="journal article" date="2015" name="Nature">
        <title>Complex archaea that bridge the gap between prokaryotes and eukaryotes.</title>
        <authorList>
            <person name="Spang A."/>
            <person name="Saw J.H."/>
            <person name="Jorgensen S.L."/>
            <person name="Zaremba-Niedzwiedzka K."/>
            <person name="Martijn J."/>
            <person name="Lind A.E."/>
            <person name="van Eijk R."/>
            <person name="Schleper C."/>
            <person name="Guy L."/>
            <person name="Ettema T.J."/>
        </authorList>
    </citation>
    <scope>NUCLEOTIDE SEQUENCE</scope>
</reference>
<dbReference type="AlphaFoldDB" id="A0A0F9BNM8"/>
<organism evidence="1">
    <name type="scientific">marine sediment metagenome</name>
    <dbReference type="NCBI Taxonomy" id="412755"/>
    <lineage>
        <taxon>unclassified sequences</taxon>
        <taxon>metagenomes</taxon>
        <taxon>ecological metagenomes</taxon>
    </lineage>
</organism>
<dbReference type="InterPro" id="IPR027434">
    <property type="entry name" value="Homing_endonucl"/>
</dbReference>
<dbReference type="Gene3D" id="3.10.28.10">
    <property type="entry name" value="Homing endonucleases"/>
    <property type="match status" value="1"/>
</dbReference>
<evidence type="ECO:0008006" key="2">
    <source>
        <dbReference type="Google" id="ProtNLM"/>
    </source>
</evidence>
<comment type="caution">
    <text evidence="1">The sequence shown here is derived from an EMBL/GenBank/DDBJ whole genome shotgun (WGS) entry which is preliminary data.</text>
</comment>
<evidence type="ECO:0000313" key="1">
    <source>
        <dbReference type="EMBL" id="KKL23470.1"/>
    </source>
</evidence>